<evidence type="ECO:0000259" key="1">
    <source>
        <dbReference type="Pfam" id="PF13472"/>
    </source>
</evidence>
<dbReference type="EMBL" id="JBHTAC010000003">
    <property type="protein sequence ID" value="MFC7241832.1"/>
    <property type="molecule type" value="Genomic_DNA"/>
</dbReference>
<evidence type="ECO:0000313" key="3">
    <source>
        <dbReference type="Proteomes" id="UP001596392"/>
    </source>
</evidence>
<dbReference type="RefSeq" id="WP_376805267.1">
    <property type="nucleotide sequence ID" value="NZ_JBHTAC010000003.1"/>
</dbReference>
<dbReference type="SUPFAM" id="SSF52266">
    <property type="entry name" value="SGNH hydrolase"/>
    <property type="match status" value="1"/>
</dbReference>
<sequence>MGLTSWVKRRATPVAPNGAPFVHRPAGAPMEVVCAGDSITRGLASADYVSLLHERLGPAGYRFVNAGVDGNLAWNVRRRMDEVIACRPDAVTLLVGTNDVNATYDARWARHYRRQQRLPRTPDLQWYRENVDAILDRLQNGTSARLAVLDLPPLGEDLSSTMNQRIREYNAVLRGVAEGRGVPCLPLYERLTALLPPGHRPPPYEGRLGLAIRTTFQHLVLRRSWNDISAANGLTLLTDHIHLNDTAAAVIADLIGEWLQTSPPRRR</sequence>
<dbReference type="Pfam" id="PF13472">
    <property type="entry name" value="Lipase_GDSL_2"/>
    <property type="match status" value="1"/>
</dbReference>
<dbReference type="Gene3D" id="3.40.50.1110">
    <property type="entry name" value="SGNH hydrolase"/>
    <property type="match status" value="1"/>
</dbReference>
<dbReference type="InterPro" id="IPR013830">
    <property type="entry name" value="SGNH_hydro"/>
</dbReference>
<dbReference type="PANTHER" id="PTHR30383">
    <property type="entry name" value="THIOESTERASE 1/PROTEASE 1/LYSOPHOSPHOLIPASE L1"/>
    <property type="match status" value="1"/>
</dbReference>
<feature type="domain" description="SGNH hydrolase-type esterase" evidence="1">
    <location>
        <begin position="34"/>
        <end position="202"/>
    </location>
</feature>
<keyword evidence="3" id="KW-1185">Reference proteome</keyword>
<evidence type="ECO:0000313" key="2">
    <source>
        <dbReference type="EMBL" id="MFC7241832.1"/>
    </source>
</evidence>
<protein>
    <submittedName>
        <fullName evidence="2">SGNH/GDSL hydrolase family protein</fullName>
    </submittedName>
</protein>
<keyword evidence="2" id="KW-0378">Hydrolase</keyword>
<dbReference type="GO" id="GO:0016787">
    <property type="term" value="F:hydrolase activity"/>
    <property type="evidence" value="ECO:0007669"/>
    <property type="project" value="UniProtKB-KW"/>
</dbReference>
<reference evidence="3" key="1">
    <citation type="journal article" date="2019" name="Int. J. Syst. Evol. Microbiol.">
        <title>The Global Catalogue of Microorganisms (GCM) 10K type strain sequencing project: providing services to taxonomists for standard genome sequencing and annotation.</title>
        <authorList>
            <consortium name="The Broad Institute Genomics Platform"/>
            <consortium name="The Broad Institute Genome Sequencing Center for Infectious Disease"/>
            <person name="Wu L."/>
            <person name="Ma J."/>
        </authorList>
    </citation>
    <scope>NUCLEOTIDE SEQUENCE [LARGE SCALE GENOMIC DNA]</scope>
    <source>
        <strain evidence="3">CGMCC 1.9106</strain>
    </source>
</reference>
<dbReference type="Proteomes" id="UP001596392">
    <property type="component" value="Unassembled WGS sequence"/>
</dbReference>
<dbReference type="PANTHER" id="PTHR30383:SF5">
    <property type="entry name" value="SGNH HYDROLASE-TYPE ESTERASE DOMAIN-CONTAINING PROTEIN"/>
    <property type="match status" value="1"/>
</dbReference>
<organism evidence="2 3">
    <name type="scientific">Catellatospora aurea</name>
    <dbReference type="NCBI Taxonomy" id="1337874"/>
    <lineage>
        <taxon>Bacteria</taxon>
        <taxon>Bacillati</taxon>
        <taxon>Actinomycetota</taxon>
        <taxon>Actinomycetes</taxon>
        <taxon>Micromonosporales</taxon>
        <taxon>Micromonosporaceae</taxon>
        <taxon>Catellatospora</taxon>
    </lineage>
</organism>
<proteinExistence type="predicted"/>
<accession>A0ABW2GP48</accession>
<dbReference type="InterPro" id="IPR036514">
    <property type="entry name" value="SGNH_hydro_sf"/>
</dbReference>
<comment type="caution">
    <text evidence="2">The sequence shown here is derived from an EMBL/GenBank/DDBJ whole genome shotgun (WGS) entry which is preliminary data.</text>
</comment>
<gene>
    <name evidence="2" type="ORF">ACFQO7_04990</name>
</gene>
<dbReference type="InterPro" id="IPR051532">
    <property type="entry name" value="Ester_Hydrolysis_Enzymes"/>
</dbReference>
<name>A0ABW2GP48_9ACTN</name>